<comment type="similarity">
    <text evidence="1">Belongs to the 'phage' integrase family.</text>
</comment>
<evidence type="ECO:0000313" key="7">
    <source>
        <dbReference type="EMBL" id="OWV33685.1"/>
    </source>
</evidence>
<evidence type="ECO:0000256" key="1">
    <source>
        <dbReference type="ARBA" id="ARBA00008857"/>
    </source>
</evidence>
<dbReference type="InterPro" id="IPR050808">
    <property type="entry name" value="Phage_Integrase"/>
</dbReference>
<dbReference type="PROSITE" id="PS51898">
    <property type="entry name" value="TYR_RECOMBINASE"/>
    <property type="match status" value="1"/>
</dbReference>
<dbReference type="Proteomes" id="UP000198462">
    <property type="component" value="Unassembled WGS sequence"/>
</dbReference>
<evidence type="ECO:0000256" key="4">
    <source>
        <dbReference type="PROSITE-ProRule" id="PRU01248"/>
    </source>
</evidence>
<dbReference type="InterPro" id="IPR025166">
    <property type="entry name" value="Integrase_DNA_bind_dom"/>
</dbReference>
<dbReference type="InterPro" id="IPR011010">
    <property type="entry name" value="DNA_brk_join_enz"/>
</dbReference>
<dbReference type="Gene3D" id="3.30.160.390">
    <property type="entry name" value="Integrase, DNA-binding domain"/>
    <property type="match status" value="1"/>
</dbReference>
<name>A0A219B5Q7_9SPHN</name>
<dbReference type="OrthoDB" id="7388552at2"/>
<dbReference type="AlphaFoldDB" id="A0A219B5Q7"/>
<dbReference type="Pfam" id="PF13356">
    <property type="entry name" value="Arm-DNA-bind_3"/>
    <property type="match status" value="1"/>
</dbReference>
<evidence type="ECO:0000259" key="5">
    <source>
        <dbReference type="PROSITE" id="PS51898"/>
    </source>
</evidence>
<dbReference type="GO" id="GO:0003677">
    <property type="term" value="F:DNA binding"/>
    <property type="evidence" value="ECO:0007669"/>
    <property type="project" value="UniProtKB-UniRule"/>
</dbReference>
<evidence type="ECO:0000259" key="6">
    <source>
        <dbReference type="PROSITE" id="PS51900"/>
    </source>
</evidence>
<keyword evidence="2" id="KW-0229">DNA integration</keyword>
<organism evidence="7 8">
    <name type="scientific">Pacificimonas flava</name>
    <dbReference type="NCBI Taxonomy" id="1234595"/>
    <lineage>
        <taxon>Bacteria</taxon>
        <taxon>Pseudomonadati</taxon>
        <taxon>Pseudomonadota</taxon>
        <taxon>Alphaproteobacteria</taxon>
        <taxon>Sphingomonadales</taxon>
        <taxon>Sphingosinicellaceae</taxon>
        <taxon>Pacificimonas</taxon>
    </lineage>
</organism>
<proteinExistence type="inferred from homology"/>
<dbReference type="InterPro" id="IPR010998">
    <property type="entry name" value="Integrase_recombinase_N"/>
</dbReference>
<dbReference type="InterPro" id="IPR053876">
    <property type="entry name" value="Phage_int_M"/>
</dbReference>
<dbReference type="InterPro" id="IPR038488">
    <property type="entry name" value="Integrase_DNA-bd_sf"/>
</dbReference>
<protein>
    <recommendedName>
        <fullName evidence="9">Integrase</fullName>
    </recommendedName>
</protein>
<dbReference type="InterPro" id="IPR044068">
    <property type="entry name" value="CB"/>
</dbReference>
<keyword evidence="8" id="KW-1185">Reference proteome</keyword>
<evidence type="ECO:0000313" key="8">
    <source>
        <dbReference type="Proteomes" id="UP000198462"/>
    </source>
</evidence>
<dbReference type="PROSITE" id="PS51900">
    <property type="entry name" value="CB"/>
    <property type="match status" value="1"/>
</dbReference>
<keyword evidence="3 4" id="KW-0238">DNA-binding</keyword>
<evidence type="ECO:0008006" key="9">
    <source>
        <dbReference type="Google" id="ProtNLM"/>
    </source>
</evidence>
<dbReference type="InterPro" id="IPR002104">
    <property type="entry name" value="Integrase_catalytic"/>
</dbReference>
<dbReference type="GO" id="GO:0015074">
    <property type="term" value="P:DNA integration"/>
    <property type="evidence" value="ECO:0007669"/>
    <property type="project" value="UniProtKB-KW"/>
</dbReference>
<gene>
    <name evidence="7" type="ORF">B5C34_09570</name>
</gene>
<dbReference type="EMBL" id="NFZT01000001">
    <property type="protein sequence ID" value="OWV33685.1"/>
    <property type="molecule type" value="Genomic_DNA"/>
</dbReference>
<reference evidence="8" key="1">
    <citation type="submission" date="2017-05" db="EMBL/GenBank/DDBJ databases">
        <authorList>
            <person name="Lin X."/>
        </authorList>
    </citation>
    <scope>NUCLEOTIDE SEQUENCE [LARGE SCALE GENOMIC DNA]</scope>
    <source>
        <strain evidence="8">JLT2012</strain>
    </source>
</reference>
<feature type="domain" description="Core-binding (CB)" evidence="6">
    <location>
        <begin position="117"/>
        <end position="197"/>
    </location>
</feature>
<comment type="caution">
    <text evidence="7">The sequence shown here is derived from an EMBL/GenBank/DDBJ whole genome shotgun (WGS) entry which is preliminary data.</text>
</comment>
<dbReference type="SUPFAM" id="SSF56349">
    <property type="entry name" value="DNA breaking-rejoining enzymes"/>
    <property type="match status" value="1"/>
</dbReference>
<sequence>MAARTLWGPRLGPRKRPPPVALTEAACRAAKTDDRPLKLYDANGLFLYVTATGLKSWRLKYRFAEREKKLVLGRYPTLSLKDARGKAAAARLALSEGRDPAAEKARAKARSAEAAVNSFGAIAEEWLGEKSRSWTPRFAKQMRGRTANAVRAFGKQPVEAITPMDVLALMRRLQARGAPSMAQRVLQLTDSIFAFAIATGRAQQNPAASIRGALPQPTRRRRPAALTLPKARATLEAIESVPEAWWPTLLCSRLTALTAVRPGVARLAEVGEFEELSGTEPLWRIPAAKMKLKLEEKGDARFDFVVPLSRQAAAVVTTALSRRGPRAKATWLFPGELGSGGPINENALSDLYRAAGLQGKHVPHGWRASFSTIMNEWAAEEGDEHDRRILDLMLAHFPDTVEVAYNRASYRPRRRALGQLWADRLLEGFPEPGSLLPPQG</sequence>
<evidence type="ECO:0000256" key="3">
    <source>
        <dbReference type="ARBA" id="ARBA00023125"/>
    </source>
</evidence>
<dbReference type="Pfam" id="PF22022">
    <property type="entry name" value="Phage_int_M"/>
    <property type="match status" value="1"/>
</dbReference>
<dbReference type="GO" id="GO:0006310">
    <property type="term" value="P:DNA recombination"/>
    <property type="evidence" value="ECO:0007669"/>
    <property type="project" value="InterPro"/>
</dbReference>
<feature type="domain" description="Tyr recombinase" evidence="5">
    <location>
        <begin position="221"/>
        <end position="418"/>
    </location>
</feature>
<dbReference type="Gene3D" id="1.10.150.130">
    <property type="match status" value="1"/>
</dbReference>
<dbReference type="PANTHER" id="PTHR30629">
    <property type="entry name" value="PROPHAGE INTEGRASE"/>
    <property type="match status" value="1"/>
</dbReference>
<accession>A0A219B5Q7</accession>
<evidence type="ECO:0000256" key="2">
    <source>
        <dbReference type="ARBA" id="ARBA00022908"/>
    </source>
</evidence>
<dbReference type="PANTHER" id="PTHR30629:SF2">
    <property type="entry name" value="PROPHAGE INTEGRASE INTS-RELATED"/>
    <property type="match status" value="1"/>
</dbReference>